<feature type="compositionally biased region" description="Low complexity" evidence="1">
    <location>
        <begin position="67"/>
        <end position="95"/>
    </location>
</feature>
<evidence type="ECO:0000313" key="4">
    <source>
        <dbReference type="Proteomes" id="UP000243217"/>
    </source>
</evidence>
<evidence type="ECO:0000256" key="2">
    <source>
        <dbReference type="SAM" id="Phobius"/>
    </source>
</evidence>
<keyword evidence="2" id="KW-0472">Membrane</keyword>
<reference evidence="3 4" key="1">
    <citation type="journal article" date="2014" name="Genome Biol. Evol.">
        <title>The secreted proteins of Achlya hypogyna and Thraustotheca clavata identify the ancestral oomycete secretome and reveal gene acquisitions by horizontal gene transfer.</title>
        <authorList>
            <person name="Misner I."/>
            <person name="Blouin N."/>
            <person name="Leonard G."/>
            <person name="Richards T.A."/>
            <person name="Lane C.E."/>
        </authorList>
    </citation>
    <scope>NUCLEOTIDE SEQUENCE [LARGE SCALE GENOMIC DNA]</scope>
    <source>
        <strain evidence="3 4">ATCC 34112</strain>
    </source>
</reference>
<feature type="compositionally biased region" description="Polar residues" evidence="1">
    <location>
        <begin position="1"/>
        <end position="35"/>
    </location>
</feature>
<evidence type="ECO:0000313" key="3">
    <source>
        <dbReference type="EMBL" id="OQS03461.1"/>
    </source>
</evidence>
<dbReference type="Proteomes" id="UP000243217">
    <property type="component" value="Unassembled WGS sequence"/>
</dbReference>
<proteinExistence type="predicted"/>
<feature type="transmembrane region" description="Helical" evidence="2">
    <location>
        <begin position="105"/>
        <end position="130"/>
    </location>
</feature>
<organism evidence="3 4">
    <name type="scientific">Thraustotheca clavata</name>
    <dbReference type="NCBI Taxonomy" id="74557"/>
    <lineage>
        <taxon>Eukaryota</taxon>
        <taxon>Sar</taxon>
        <taxon>Stramenopiles</taxon>
        <taxon>Oomycota</taxon>
        <taxon>Saprolegniomycetes</taxon>
        <taxon>Saprolegniales</taxon>
        <taxon>Achlyaceae</taxon>
        <taxon>Thraustotheca</taxon>
    </lineage>
</organism>
<feature type="compositionally biased region" description="Polar residues" evidence="1">
    <location>
        <begin position="52"/>
        <end position="66"/>
    </location>
</feature>
<protein>
    <submittedName>
        <fullName evidence="3">Uncharacterized protein</fullName>
    </submittedName>
</protein>
<sequence length="164" mass="16981">APTNAPAPESQTPTPAFSTDSTTSTPTQNSDSLTTAPKAEVVEVSTPAPTLATAQTSAPTQSPAENTTPGPSQSTSTTQTPPSTQQISTSEPQTSLPTTQLQIQFVAGIVGYSFLGCVVVAAGVFAFIALKARRKVDQEKENDRVSVSRHIVMSASNVHDIAVL</sequence>
<keyword evidence="2" id="KW-1133">Transmembrane helix</keyword>
<name>A0A1V9ZZU0_9STRA</name>
<comment type="caution">
    <text evidence="3">The sequence shown here is derived from an EMBL/GenBank/DDBJ whole genome shotgun (WGS) entry which is preliminary data.</text>
</comment>
<feature type="non-terminal residue" evidence="3">
    <location>
        <position position="1"/>
    </location>
</feature>
<dbReference type="EMBL" id="JNBS01000888">
    <property type="protein sequence ID" value="OQS03461.1"/>
    <property type="molecule type" value="Genomic_DNA"/>
</dbReference>
<accession>A0A1V9ZZU0</accession>
<gene>
    <name evidence="3" type="ORF">THRCLA_04236</name>
</gene>
<keyword evidence="4" id="KW-1185">Reference proteome</keyword>
<keyword evidence="2" id="KW-0812">Transmembrane</keyword>
<dbReference type="AlphaFoldDB" id="A0A1V9ZZU0"/>
<feature type="region of interest" description="Disordered" evidence="1">
    <location>
        <begin position="1"/>
        <end position="95"/>
    </location>
</feature>
<evidence type="ECO:0000256" key="1">
    <source>
        <dbReference type="SAM" id="MobiDB-lite"/>
    </source>
</evidence>